<comment type="caution">
    <text evidence="2">The sequence shown here is derived from an EMBL/GenBank/DDBJ whole genome shotgun (WGS) entry which is preliminary data.</text>
</comment>
<dbReference type="EMBL" id="JAPDRN010000044">
    <property type="protein sequence ID" value="KAJ9633621.1"/>
    <property type="molecule type" value="Genomic_DNA"/>
</dbReference>
<dbReference type="Proteomes" id="UP001172681">
    <property type="component" value="Unassembled WGS sequence"/>
</dbReference>
<evidence type="ECO:0000313" key="3">
    <source>
        <dbReference type="Proteomes" id="UP001172681"/>
    </source>
</evidence>
<reference evidence="2" key="1">
    <citation type="submission" date="2022-10" db="EMBL/GenBank/DDBJ databases">
        <title>Culturing micro-colonial fungi from biological soil crusts in the Mojave desert and describing Neophaeococcomyces mojavensis, and introducing the new genera and species Taxawa tesnikishii.</title>
        <authorList>
            <person name="Kurbessoian T."/>
            <person name="Stajich J.E."/>
        </authorList>
    </citation>
    <scope>NUCLEOTIDE SEQUENCE</scope>
    <source>
        <strain evidence="2">TK_35</strain>
    </source>
</reference>
<organism evidence="2 3">
    <name type="scientific">Knufia peltigerae</name>
    <dbReference type="NCBI Taxonomy" id="1002370"/>
    <lineage>
        <taxon>Eukaryota</taxon>
        <taxon>Fungi</taxon>
        <taxon>Dikarya</taxon>
        <taxon>Ascomycota</taxon>
        <taxon>Pezizomycotina</taxon>
        <taxon>Eurotiomycetes</taxon>
        <taxon>Chaetothyriomycetidae</taxon>
        <taxon>Chaetothyriales</taxon>
        <taxon>Trichomeriaceae</taxon>
        <taxon>Knufia</taxon>
    </lineage>
</organism>
<evidence type="ECO:0000313" key="2">
    <source>
        <dbReference type="EMBL" id="KAJ9633621.1"/>
    </source>
</evidence>
<keyword evidence="3" id="KW-1185">Reference proteome</keyword>
<dbReference type="Gene3D" id="3.10.450.50">
    <property type="match status" value="1"/>
</dbReference>
<gene>
    <name evidence="2" type="ORF">H2204_006827</name>
</gene>
<feature type="domain" description="SnoaL-like" evidence="1">
    <location>
        <begin position="15"/>
        <end position="116"/>
    </location>
</feature>
<dbReference type="AlphaFoldDB" id="A0AA38Y2X7"/>
<evidence type="ECO:0000259" key="1">
    <source>
        <dbReference type="Pfam" id="PF12680"/>
    </source>
</evidence>
<proteinExistence type="predicted"/>
<accession>A0AA38Y2X7</accession>
<sequence>MVSANEESAIREVANRFFNAIENADIDTVYNTMAPTCEIWHNYDEIVVDREFTRRVLGGMVQRIGNVKYSDRRIVVYPGGFCQQHVLQGTRKFDGEELRLPAALFCKVENGQITRIDEYIDTAQQAEFKKTAPQPPRI</sequence>
<dbReference type="InterPro" id="IPR037401">
    <property type="entry name" value="SnoaL-like"/>
</dbReference>
<name>A0AA38Y2X7_9EURO</name>
<protein>
    <recommendedName>
        <fullName evidence="1">SnoaL-like domain-containing protein</fullName>
    </recommendedName>
</protein>
<dbReference type="InterPro" id="IPR032710">
    <property type="entry name" value="NTF2-like_dom_sf"/>
</dbReference>
<dbReference type="SUPFAM" id="SSF54427">
    <property type="entry name" value="NTF2-like"/>
    <property type="match status" value="1"/>
</dbReference>
<dbReference type="Pfam" id="PF12680">
    <property type="entry name" value="SnoaL_2"/>
    <property type="match status" value="1"/>
</dbReference>